<gene>
    <name evidence="1" type="ORF">S06H3_30145</name>
</gene>
<comment type="caution">
    <text evidence="1">The sequence shown here is derived from an EMBL/GenBank/DDBJ whole genome shotgun (WGS) entry which is preliminary data.</text>
</comment>
<evidence type="ECO:0000313" key="1">
    <source>
        <dbReference type="EMBL" id="GAI26650.1"/>
    </source>
</evidence>
<feature type="non-terminal residue" evidence="1">
    <location>
        <position position="1"/>
    </location>
</feature>
<name>X1NIM2_9ZZZZ</name>
<reference evidence="1" key="1">
    <citation type="journal article" date="2014" name="Front. Microbiol.">
        <title>High frequency of phylogenetically diverse reductive dehalogenase-homologous genes in deep subseafloor sedimentary metagenomes.</title>
        <authorList>
            <person name="Kawai M."/>
            <person name="Futagami T."/>
            <person name="Toyoda A."/>
            <person name="Takaki Y."/>
            <person name="Nishi S."/>
            <person name="Hori S."/>
            <person name="Arai W."/>
            <person name="Tsubouchi T."/>
            <person name="Morono Y."/>
            <person name="Uchiyama I."/>
            <person name="Ito T."/>
            <person name="Fujiyama A."/>
            <person name="Inagaki F."/>
            <person name="Takami H."/>
        </authorList>
    </citation>
    <scope>NUCLEOTIDE SEQUENCE</scope>
    <source>
        <strain evidence="1">Expedition CK06-06</strain>
    </source>
</reference>
<organism evidence="1">
    <name type="scientific">marine sediment metagenome</name>
    <dbReference type="NCBI Taxonomy" id="412755"/>
    <lineage>
        <taxon>unclassified sequences</taxon>
        <taxon>metagenomes</taxon>
        <taxon>ecological metagenomes</taxon>
    </lineage>
</organism>
<accession>X1NIM2</accession>
<protein>
    <submittedName>
        <fullName evidence="1">Uncharacterized protein</fullName>
    </submittedName>
</protein>
<sequence>RLEGDNPGSKSDADWVVYQRMKPSVQKISRNHYAVDTSKDTTPVLDKIVREARR</sequence>
<dbReference type="EMBL" id="BARV01017730">
    <property type="protein sequence ID" value="GAI26650.1"/>
    <property type="molecule type" value="Genomic_DNA"/>
</dbReference>
<dbReference type="AlphaFoldDB" id="X1NIM2"/>
<proteinExistence type="predicted"/>